<dbReference type="InterPro" id="IPR034193">
    <property type="entry name" value="PCSK9_ProteinaseK-like"/>
</dbReference>
<dbReference type="InterPro" id="IPR010259">
    <property type="entry name" value="S8pro/Inhibitor_I9"/>
</dbReference>
<gene>
    <name evidence="10" type="ORF">GCM10023214_68240</name>
</gene>
<dbReference type="Pfam" id="PF05922">
    <property type="entry name" value="Inhibitor_I9"/>
    <property type="match status" value="1"/>
</dbReference>
<dbReference type="Gene3D" id="3.40.50.200">
    <property type="entry name" value="Peptidase S8/S53 domain"/>
    <property type="match status" value="1"/>
</dbReference>
<dbReference type="PROSITE" id="PS00138">
    <property type="entry name" value="SUBTILASE_SER"/>
    <property type="match status" value="1"/>
</dbReference>
<evidence type="ECO:0000256" key="5">
    <source>
        <dbReference type="PROSITE-ProRule" id="PRU01240"/>
    </source>
</evidence>
<comment type="caution">
    <text evidence="10">The sequence shown here is derived from an EMBL/GenBank/DDBJ whole genome shotgun (WGS) entry which is preliminary data.</text>
</comment>
<dbReference type="InterPro" id="IPR023827">
    <property type="entry name" value="Peptidase_S8_Asp-AS"/>
</dbReference>
<feature type="active site" description="Charge relay system" evidence="5">
    <location>
        <position position="159"/>
    </location>
</feature>
<keyword evidence="3 5" id="KW-0378">Hydrolase</keyword>
<name>A0ABP8VK85_9PSEU</name>
<dbReference type="SUPFAM" id="SSF52743">
    <property type="entry name" value="Subtilisin-like"/>
    <property type="match status" value="1"/>
</dbReference>
<evidence type="ECO:0000256" key="7">
    <source>
        <dbReference type="SAM" id="SignalP"/>
    </source>
</evidence>
<organism evidence="10 11">
    <name type="scientific">Amycolatopsis dongchuanensis</name>
    <dbReference type="NCBI Taxonomy" id="1070866"/>
    <lineage>
        <taxon>Bacteria</taxon>
        <taxon>Bacillati</taxon>
        <taxon>Actinomycetota</taxon>
        <taxon>Actinomycetes</taxon>
        <taxon>Pseudonocardiales</taxon>
        <taxon>Pseudonocardiaceae</taxon>
        <taxon>Amycolatopsis</taxon>
    </lineage>
</organism>
<feature type="active site" description="Charge relay system" evidence="5">
    <location>
        <position position="192"/>
    </location>
</feature>
<feature type="chain" id="PRO_5046887074" description="S8 family peptidase" evidence="7">
    <location>
        <begin position="39"/>
        <end position="398"/>
    </location>
</feature>
<keyword evidence="2 5" id="KW-0645">Protease</keyword>
<dbReference type="InterPro" id="IPR015500">
    <property type="entry name" value="Peptidase_S8_subtilisin-rel"/>
</dbReference>
<keyword evidence="11" id="KW-1185">Reference proteome</keyword>
<evidence type="ECO:0008006" key="12">
    <source>
        <dbReference type="Google" id="ProtNLM"/>
    </source>
</evidence>
<dbReference type="PROSITE" id="PS51318">
    <property type="entry name" value="TAT"/>
    <property type="match status" value="1"/>
</dbReference>
<proteinExistence type="inferred from homology"/>
<dbReference type="InterPro" id="IPR000209">
    <property type="entry name" value="Peptidase_S8/S53_dom"/>
</dbReference>
<dbReference type="InterPro" id="IPR050131">
    <property type="entry name" value="Peptidase_S8_subtilisin-like"/>
</dbReference>
<keyword evidence="4 5" id="KW-0720">Serine protease</keyword>
<evidence type="ECO:0000313" key="11">
    <source>
        <dbReference type="Proteomes" id="UP001500192"/>
    </source>
</evidence>
<evidence type="ECO:0000259" key="8">
    <source>
        <dbReference type="Pfam" id="PF00082"/>
    </source>
</evidence>
<dbReference type="SUPFAM" id="SSF54897">
    <property type="entry name" value="Protease propeptides/inhibitors"/>
    <property type="match status" value="1"/>
</dbReference>
<evidence type="ECO:0000256" key="3">
    <source>
        <dbReference type="ARBA" id="ARBA00022801"/>
    </source>
</evidence>
<feature type="signal peptide" evidence="7">
    <location>
        <begin position="1"/>
        <end position="38"/>
    </location>
</feature>
<dbReference type="Gene3D" id="3.30.70.80">
    <property type="entry name" value="Peptidase S8 propeptide/proteinase inhibitor I9"/>
    <property type="match status" value="1"/>
</dbReference>
<evidence type="ECO:0000256" key="1">
    <source>
        <dbReference type="ARBA" id="ARBA00011073"/>
    </source>
</evidence>
<dbReference type="RefSeq" id="WP_346056222.1">
    <property type="nucleotide sequence ID" value="NZ_BAABIB010000143.1"/>
</dbReference>
<dbReference type="InterPro" id="IPR006311">
    <property type="entry name" value="TAT_signal"/>
</dbReference>
<dbReference type="PANTHER" id="PTHR43806">
    <property type="entry name" value="PEPTIDASE S8"/>
    <property type="match status" value="1"/>
</dbReference>
<dbReference type="PRINTS" id="PR00723">
    <property type="entry name" value="SUBTILISIN"/>
</dbReference>
<dbReference type="InterPro" id="IPR022398">
    <property type="entry name" value="Peptidase_S8_His-AS"/>
</dbReference>
<dbReference type="PANTHER" id="PTHR43806:SF11">
    <property type="entry name" value="CEREVISIN-RELATED"/>
    <property type="match status" value="1"/>
</dbReference>
<dbReference type="InterPro" id="IPR037045">
    <property type="entry name" value="S8pro/Inhibitor_I9_sf"/>
</dbReference>
<evidence type="ECO:0000256" key="6">
    <source>
        <dbReference type="RuleBase" id="RU003355"/>
    </source>
</evidence>
<evidence type="ECO:0000313" key="10">
    <source>
        <dbReference type="EMBL" id="GAA4665353.1"/>
    </source>
</evidence>
<feature type="domain" description="Inhibitor I9" evidence="9">
    <location>
        <begin position="79"/>
        <end position="118"/>
    </location>
</feature>
<accession>A0ABP8VK85</accession>
<dbReference type="InterPro" id="IPR023828">
    <property type="entry name" value="Peptidase_S8_Ser-AS"/>
</dbReference>
<keyword evidence="7" id="KW-0732">Signal</keyword>
<evidence type="ECO:0000256" key="4">
    <source>
        <dbReference type="ARBA" id="ARBA00022825"/>
    </source>
</evidence>
<protein>
    <recommendedName>
        <fullName evidence="12">S8 family peptidase</fullName>
    </recommendedName>
</protein>
<dbReference type="CDD" id="cd04077">
    <property type="entry name" value="Peptidases_S8_PCSK9_ProteinaseK_like"/>
    <property type="match status" value="1"/>
</dbReference>
<evidence type="ECO:0000256" key="2">
    <source>
        <dbReference type="ARBA" id="ARBA00022670"/>
    </source>
</evidence>
<dbReference type="Pfam" id="PF00082">
    <property type="entry name" value="Peptidase_S8"/>
    <property type="match status" value="1"/>
</dbReference>
<feature type="active site" description="Charge relay system" evidence="5">
    <location>
        <position position="344"/>
    </location>
</feature>
<dbReference type="Proteomes" id="UP001500192">
    <property type="component" value="Unassembled WGS sequence"/>
</dbReference>
<dbReference type="EMBL" id="BAABIB010000143">
    <property type="protein sequence ID" value="GAA4665353.1"/>
    <property type="molecule type" value="Genomic_DNA"/>
</dbReference>
<dbReference type="PROSITE" id="PS00137">
    <property type="entry name" value="SUBTILASE_HIS"/>
    <property type="match status" value="1"/>
</dbReference>
<reference evidence="11" key="1">
    <citation type="journal article" date="2019" name="Int. J. Syst. Evol. Microbiol.">
        <title>The Global Catalogue of Microorganisms (GCM) 10K type strain sequencing project: providing services to taxonomists for standard genome sequencing and annotation.</title>
        <authorList>
            <consortium name="The Broad Institute Genomics Platform"/>
            <consortium name="The Broad Institute Genome Sequencing Center for Infectious Disease"/>
            <person name="Wu L."/>
            <person name="Ma J."/>
        </authorList>
    </citation>
    <scope>NUCLEOTIDE SEQUENCE [LARGE SCALE GENOMIC DNA]</scope>
    <source>
        <strain evidence="11">JCM 18054</strain>
    </source>
</reference>
<dbReference type="InterPro" id="IPR036852">
    <property type="entry name" value="Peptidase_S8/S53_dom_sf"/>
</dbReference>
<sequence>MSAVRTPTGNKRRPLAAVGLAAAVATIAAVATSAPAMAKEGTVVGAGGADAVKDSYIVVLKDTASPVDALAAKLGGVVHQKYSAALKGYSATMSESQAKRIAADPSVAFVEQNRTFHITATQSNPPSWGLDRVDQRNLPLDNSYTYSTTASNVHAYIIDTGINLTHSDFGGRAKSGYDFVDNDSNATDCNGHGTHVAGTVGGSTYGLAKGVQLTAVRVLDCSGSGTYDGVIAGIDWVAQNAVKPAVANMSLGGGASTAVDNAVRNAISAGVTFAVAAGNDSANACSTSPARTAEAITVGATTSSDARASYSNYGSCLDIFAPGSSIKSDWIGSSTATNTISGTSMATPHVTGAAALYLATHTTASPATVRNALVAAATTGKVTNAGSGSPNALLYTGQ</sequence>
<dbReference type="PROSITE" id="PS51892">
    <property type="entry name" value="SUBTILASE"/>
    <property type="match status" value="1"/>
</dbReference>
<evidence type="ECO:0000259" key="9">
    <source>
        <dbReference type="Pfam" id="PF05922"/>
    </source>
</evidence>
<dbReference type="PROSITE" id="PS00136">
    <property type="entry name" value="SUBTILASE_ASP"/>
    <property type="match status" value="1"/>
</dbReference>
<comment type="similarity">
    <text evidence="1 5 6">Belongs to the peptidase S8 family.</text>
</comment>
<feature type="domain" description="Peptidase S8/S53" evidence="8">
    <location>
        <begin position="157"/>
        <end position="381"/>
    </location>
</feature>